<dbReference type="InParanoid" id="A0A369KFD4"/>
<sequence length="440" mass="46841">MSSLFKYFFDLFTHTVAALPSPPSIMAGSAGAADSLRPKSVACDRISRGLVLTTDSLNLKGPIAGPQISLVPATTPIPTPAPITIRKEHQQSDTSSSSCSFNISLISDTSTTSSSSTEEEDESNISLSCILAYGREPTHKYDRGPYSRPSIDLFSSLARPPIGLGLSGLSRKDMPGTPFDGLGVVGIKRSSWRYGEEDEGEEEEGEGQLSRSFLREMMYTWMDDPFHIPTRVLTSIPEGEYESDDEGSASEEAYAGPLLETITTRTDRVPQPAFPPSTTLSSHSTATGMITSNVSVEAKPRITVCRDLSTATISIPQVPTLSFSSHVLPFPSRIPADDPSSLMLASSSSSSSSSSSAASLSPSSALDDTVASASRKHGRTTSVPRSTSLGGRGREISMSRNRTPSPMPTVNAGFLRRSRSVGSAIGGESKGAGYVRVWRR</sequence>
<gene>
    <name evidence="2" type="ORF">Hypma_007101</name>
</gene>
<dbReference type="EMBL" id="LUEZ02000005">
    <property type="protein sequence ID" value="RDB30454.1"/>
    <property type="molecule type" value="Genomic_DNA"/>
</dbReference>
<dbReference type="OrthoDB" id="3057455at2759"/>
<feature type="compositionally biased region" description="Polar residues" evidence="1">
    <location>
        <begin position="380"/>
        <end position="389"/>
    </location>
</feature>
<organism evidence="2 3">
    <name type="scientific">Hypsizygus marmoreus</name>
    <name type="common">White beech mushroom</name>
    <name type="synonym">Agaricus marmoreus</name>
    <dbReference type="NCBI Taxonomy" id="39966"/>
    <lineage>
        <taxon>Eukaryota</taxon>
        <taxon>Fungi</taxon>
        <taxon>Dikarya</taxon>
        <taxon>Basidiomycota</taxon>
        <taxon>Agaricomycotina</taxon>
        <taxon>Agaricomycetes</taxon>
        <taxon>Agaricomycetidae</taxon>
        <taxon>Agaricales</taxon>
        <taxon>Tricholomatineae</taxon>
        <taxon>Lyophyllaceae</taxon>
        <taxon>Hypsizygus</taxon>
    </lineage>
</organism>
<keyword evidence="3" id="KW-1185">Reference proteome</keyword>
<dbReference type="AlphaFoldDB" id="A0A369KFD4"/>
<name>A0A369KFD4_HYPMA</name>
<protein>
    <submittedName>
        <fullName evidence="2">Uncharacterized protein</fullName>
    </submittedName>
</protein>
<comment type="caution">
    <text evidence="2">The sequence shown here is derived from an EMBL/GenBank/DDBJ whole genome shotgun (WGS) entry which is preliminary data.</text>
</comment>
<evidence type="ECO:0000313" key="3">
    <source>
        <dbReference type="Proteomes" id="UP000076154"/>
    </source>
</evidence>
<feature type="region of interest" description="Disordered" evidence="1">
    <location>
        <begin position="340"/>
        <end position="412"/>
    </location>
</feature>
<evidence type="ECO:0000313" key="2">
    <source>
        <dbReference type="EMBL" id="RDB30454.1"/>
    </source>
</evidence>
<dbReference type="Proteomes" id="UP000076154">
    <property type="component" value="Unassembled WGS sequence"/>
</dbReference>
<evidence type="ECO:0000256" key="1">
    <source>
        <dbReference type="SAM" id="MobiDB-lite"/>
    </source>
</evidence>
<reference evidence="2" key="1">
    <citation type="submission" date="2018-04" db="EMBL/GenBank/DDBJ databases">
        <title>Whole genome sequencing of Hypsizygus marmoreus.</title>
        <authorList>
            <person name="Choi I.-G."/>
            <person name="Min B."/>
            <person name="Kim J.-G."/>
            <person name="Kim S."/>
            <person name="Oh Y.-L."/>
            <person name="Kong W.-S."/>
            <person name="Park H."/>
            <person name="Jeong J."/>
            <person name="Song E.-S."/>
        </authorList>
    </citation>
    <scope>NUCLEOTIDE SEQUENCE [LARGE SCALE GENOMIC DNA]</scope>
    <source>
        <strain evidence="2">51987-8</strain>
    </source>
</reference>
<proteinExistence type="predicted"/>
<feature type="compositionally biased region" description="Low complexity" evidence="1">
    <location>
        <begin position="340"/>
        <end position="366"/>
    </location>
</feature>
<accession>A0A369KFD4</accession>